<accession>A0A917WB99</accession>
<dbReference type="InterPro" id="IPR030678">
    <property type="entry name" value="Peptide/Ni-bd"/>
</dbReference>
<name>A0A917WB99_9ACTN</name>
<protein>
    <submittedName>
        <fullName evidence="2">Peptide ABC transporter substrate-binding protein</fullName>
    </submittedName>
</protein>
<dbReference type="CDD" id="cd08501">
    <property type="entry name" value="PBP2_Lpqw"/>
    <property type="match status" value="1"/>
</dbReference>
<dbReference type="PANTHER" id="PTHR30290:SF65">
    <property type="entry name" value="MONOACYL PHOSPHATIDYLINOSITOL TETRAMANNOSIDE-BINDING PROTEIN LPQW-RELATED"/>
    <property type="match status" value="1"/>
</dbReference>
<organism evidence="2 3">
    <name type="scientific">Nakamurella endophytica</name>
    <dbReference type="NCBI Taxonomy" id="1748367"/>
    <lineage>
        <taxon>Bacteria</taxon>
        <taxon>Bacillati</taxon>
        <taxon>Actinomycetota</taxon>
        <taxon>Actinomycetes</taxon>
        <taxon>Nakamurellales</taxon>
        <taxon>Nakamurellaceae</taxon>
        <taxon>Nakamurella</taxon>
    </lineage>
</organism>
<dbReference type="SUPFAM" id="SSF53850">
    <property type="entry name" value="Periplasmic binding protein-like II"/>
    <property type="match status" value="1"/>
</dbReference>
<dbReference type="PIRSF" id="PIRSF002741">
    <property type="entry name" value="MppA"/>
    <property type="match status" value="1"/>
</dbReference>
<dbReference type="GO" id="GO:0015833">
    <property type="term" value="P:peptide transport"/>
    <property type="evidence" value="ECO:0007669"/>
    <property type="project" value="TreeGrafter"/>
</dbReference>
<dbReference type="Gene3D" id="3.10.105.10">
    <property type="entry name" value="Dipeptide-binding Protein, Domain 3"/>
    <property type="match status" value="1"/>
</dbReference>
<dbReference type="GO" id="GO:1904680">
    <property type="term" value="F:peptide transmembrane transporter activity"/>
    <property type="evidence" value="ECO:0007669"/>
    <property type="project" value="TreeGrafter"/>
</dbReference>
<reference evidence="2" key="2">
    <citation type="submission" date="2020-09" db="EMBL/GenBank/DDBJ databases">
        <authorList>
            <person name="Sun Q."/>
            <person name="Zhou Y."/>
        </authorList>
    </citation>
    <scope>NUCLEOTIDE SEQUENCE</scope>
    <source>
        <strain evidence="2">CGMCC 4.7308</strain>
    </source>
</reference>
<keyword evidence="3" id="KW-1185">Reference proteome</keyword>
<dbReference type="AlphaFoldDB" id="A0A917WB99"/>
<dbReference type="PANTHER" id="PTHR30290">
    <property type="entry name" value="PERIPLASMIC BINDING COMPONENT OF ABC TRANSPORTER"/>
    <property type="match status" value="1"/>
</dbReference>
<dbReference type="Proteomes" id="UP000655208">
    <property type="component" value="Unassembled WGS sequence"/>
</dbReference>
<reference evidence="2" key="1">
    <citation type="journal article" date="2014" name="Int. J. Syst. Evol. Microbiol.">
        <title>Complete genome sequence of Corynebacterium casei LMG S-19264T (=DSM 44701T), isolated from a smear-ripened cheese.</title>
        <authorList>
            <consortium name="US DOE Joint Genome Institute (JGI-PGF)"/>
            <person name="Walter F."/>
            <person name="Albersmeier A."/>
            <person name="Kalinowski J."/>
            <person name="Ruckert C."/>
        </authorList>
    </citation>
    <scope>NUCLEOTIDE SEQUENCE</scope>
    <source>
        <strain evidence="2">CGMCC 4.7308</strain>
    </source>
</reference>
<feature type="domain" description="Solute-binding protein family 5" evidence="1">
    <location>
        <begin position="54"/>
        <end position="480"/>
    </location>
</feature>
<gene>
    <name evidence="2" type="ORF">GCM10011594_02650</name>
</gene>
<dbReference type="GO" id="GO:0042597">
    <property type="term" value="C:periplasmic space"/>
    <property type="evidence" value="ECO:0007669"/>
    <property type="project" value="UniProtKB-ARBA"/>
</dbReference>
<evidence type="ECO:0000313" key="2">
    <source>
        <dbReference type="EMBL" id="GGL86493.1"/>
    </source>
</evidence>
<evidence type="ECO:0000313" key="3">
    <source>
        <dbReference type="Proteomes" id="UP000655208"/>
    </source>
</evidence>
<dbReference type="GO" id="GO:0043190">
    <property type="term" value="C:ATP-binding cassette (ABC) transporter complex"/>
    <property type="evidence" value="ECO:0007669"/>
    <property type="project" value="InterPro"/>
</dbReference>
<dbReference type="Gene3D" id="3.90.76.10">
    <property type="entry name" value="Dipeptide-binding Protein, Domain 1"/>
    <property type="match status" value="1"/>
</dbReference>
<dbReference type="InterPro" id="IPR039424">
    <property type="entry name" value="SBP_5"/>
</dbReference>
<evidence type="ECO:0000259" key="1">
    <source>
        <dbReference type="Pfam" id="PF00496"/>
    </source>
</evidence>
<dbReference type="InterPro" id="IPR000914">
    <property type="entry name" value="SBP_5_dom"/>
</dbReference>
<proteinExistence type="predicted"/>
<comment type="caution">
    <text evidence="2">The sequence shown here is derived from an EMBL/GenBank/DDBJ whole genome shotgun (WGS) entry which is preliminary data.</text>
</comment>
<dbReference type="EMBL" id="BMNA01000001">
    <property type="protein sequence ID" value="GGL86493.1"/>
    <property type="molecule type" value="Genomic_DNA"/>
</dbReference>
<sequence length="563" mass="61809">MAWNQSFYSYNNLTGHGNAVANTNPLYLMEAQVNYYDQDLNLINNDQFVTCQLVSQDPLTVKYTVNKNAKWSDGVPVDASDLMLSWAAQSGKYNTGELKTDDNGNPIPQPNVVAFDASSTGLALVKDTPTISDGGQSITLKYSTFFADYPIALTMGVPAHVIGMKALGAKDGASAKTAMNTAFQKDDKAALKKVADFYNTGFDFTELPSDKELYLSSGAYLLTDFKKDQYMTFKVNPDYNWGPKPSIQQITYRFIPDAMASVQALQNGEIDMTNPQATVDVLGAVNNLKNQGVDVINTIGSTYEHVDMAENNKGPFDPATYGGDKAKAQQVRAAFIKTIPRQNIVSRLIKPLNPTATTRDSFTLVPGSPGYDEMVQQNGSANWKDADIAGAKDLLAKAGVKTPVTVRFLFAKDNTRRQNEFKLIQQSAQQAGFTLVDASRTDWGAQLPNTKIYDASLFGWQSTNTGVTANCDNYKTKGQNNFYGYSSAALDAACVKLNAATTPEDQLKYLIEIEKALWSDSFGTVIFQFPEIVASNSKKLQNVKMIPLSPGPFWNFWEWTTTS</sequence>
<dbReference type="Pfam" id="PF00496">
    <property type="entry name" value="SBP_bac_5"/>
    <property type="match status" value="1"/>
</dbReference>
<dbReference type="Gene3D" id="3.40.190.10">
    <property type="entry name" value="Periplasmic binding protein-like II"/>
    <property type="match status" value="1"/>
</dbReference>